<feature type="region of interest" description="Disordered" evidence="4">
    <location>
        <begin position="304"/>
        <end position="428"/>
    </location>
</feature>
<keyword evidence="6" id="KW-1185">Reference proteome</keyword>
<proteinExistence type="predicted"/>
<feature type="compositionally biased region" description="Pro residues" evidence="4">
    <location>
        <begin position="1"/>
        <end position="11"/>
    </location>
</feature>
<organism evidence="5 6">
    <name type="scientific">Lithohypha guttulata</name>
    <dbReference type="NCBI Taxonomy" id="1690604"/>
    <lineage>
        <taxon>Eukaryota</taxon>
        <taxon>Fungi</taxon>
        <taxon>Dikarya</taxon>
        <taxon>Ascomycota</taxon>
        <taxon>Pezizomycotina</taxon>
        <taxon>Eurotiomycetes</taxon>
        <taxon>Chaetothyriomycetidae</taxon>
        <taxon>Chaetothyriales</taxon>
        <taxon>Trichomeriaceae</taxon>
        <taxon>Lithohypha</taxon>
    </lineage>
</organism>
<comment type="subcellular location">
    <subcellularLocation>
        <location evidence="1">Nucleus</location>
    </subcellularLocation>
</comment>
<evidence type="ECO:0000313" key="6">
    <source>
        <dbReference type="Proteomes" id="UP001345013"/>
    </source>
</evidence>
<feature type="region of interest" description="Disordered" evidence="4">
    <location>
        <begin position="450"/>
        <end position="473"/>
    </location>
</feature>
<keyword evidence="2" id="KW-0539">Nucleus</keyword>
<sequence length="473" mass="51960">MNTTPSAPPASRPESDQLIYSGSTTSAKSTSTQTAQPDAPPPLPKDKDKDRAFSIPGLVVSKSMSNFTLLPPAEEDELHAKRLLNIEEKPFKRIQKRLLAPSNPFQEYLRRAPVDAPSTSKKEDDHGEVTSDEETTTSTNGAAQTHHKTQEEIDLYLAHLSSFTHQTLHDFSALTTSLARLQFLLASNEKERTRYTTQVSSITTQHATIRANTSALRTRLSEARAQLATRKNYDALAEKVLWVDGRVGGVRAKTREELGRESEKLRNEIEELEREGAELKGQWTDRREALGDVIAEAGRLRRVVRGEPEHGDLEEEKREEDDRDGQSEVNEEDGEHEQKRREDEDEGMLGTADRGGEAGTSNAGTPRPMDDGDGGATPLPEPEARESGGATPLLNIQESGGRTPRSTLGDVEGGFTPRPATAEGGSGLKNEMQAADDDIYMANLPEQHSVDVPEVKVDDAEKAEFDADEMETS</sequence>
<gene>
    <name evidence="5" type="ORF">LTR24_005280</name>
</gene>
<feature type="compositionally biased region" description="Basic and acidic residues" evidence="4">
    <location>
        <begin position="120"/>
        <end position="129"/>
    </location>
</feature>
<feature type="compositionally biased region" description="Basic and acidic residues" evidence="4">
    <location>
        <begin position="450"/>
        <end position="465"/>
    </location>
</feature>
<reference evidence="5 6" key="1">
    <citation type="submission" date="2023-08" db="EMBL/GenBank/DDBJ databases">
        <title>Black Yeasts Isolated from many extreme environments.</title>
        <authorList>
            <person name="Coleine C."/>
            <person name="Stajich J.E."/>
            <person name="Selbmann L."/>
        </authorList>
    </citation>
    <scope>NUCLEOTIDE SEQUENCE [LARGE SCALE GENOMIC DNA]</scope>
    <source>
        <strain evidence="5 6">CCFEE 5885</strain>
    </source>
</reference>
<dbReference type="Proteomes" id="UP001345013">
    <property type="component" value="Unassembled WGS sequence"/>
</dbReference>
<evidence type="ECO:0000313" key="5">
    <source>
        <dbReference type="EMBL" id="KAK5092357.1"/>
    </source>
</evidence>
<feature type="region of interest" description="Disordered" evidence="4">
    <location>
        <begin position="112"/>
        <end position="148"/>
    </location>
</feature>
<feature type="compositionally biased region" description="Low complexity" evidence="4">
    <location>
        <begin position="21"/>
        <end position="37"/>
    </location>
</feature>
<evidence type="ECO:0000256" key="1">
    <source>
        <dbReference type="ARBA" id="ARBA00004123"/>
    </source>
</evidence>
<feature type="compositionally biased region" description="Polar residues" evidence="4">
    <location>
        <begin position="394"/>
        <end position="406"/>
    </location>
</feature>
<protein>
    <submittedName>
        <fullName evidence="5">Uncharacterized protein</fullName>
    </submittedName>
</protein>
<feature type="region of interest" description="Disordered" evidence="4">
    <location>
        <begin position="1"/>
        <end position="57"/>
    </location>
</feature>
<dbReference type="EMBL" id="JAVRRG010000059">
    <property type="protein sequence ID" value="KAK5092357.1"/>
    <property type="molecule type" value="Genomic_DNA"/>
</dbReference>
<evidence type="ECO:0000256" key="3">
    <source>
        <dbReference type="SAM" id="Coils"/>
    </source>
</evidence>
<comment type="caution">
    <text evidence="5">The sequence shown here is derived from an EMBL/GenBank/DDBJ whole genome shotgun (WGS) entry which is preliminary data.</text>
</comment>
<keyword evidence="3" id="KW-0175">Coiled coil</keyword>
<dbReference type="InterPro" id="IPR008501">
    <property type="entry name" value="THOC7/Mft1"/>
</dbReference>
<accession>A0ABR0K9V6</accession>
<evidence type="ECO:0000256" key="4">
    <source>
        <dbReference type="SAM" id="MobiDB-lite"/>
    </source>
</evidence>
<name>A0ABR0K9V6_9EURO</name>
<evidence type="ECO:0000256" key="2">
    <source>
        <dbReference type="ARBA" id="ARBA00023242"/>
    </source>
</evidence>
<dbReference type="Pfam" id="PF05615">
    <property type="entry name" value="THOC7"/>
    <property type="match status" value="1"/>
</dbReference>
<feature type="coiled-coil region" evidence="3">
    <location>
        <begin position="251"/>
        <end position="282"/>
    </location>
</feature>
<feature type="compositionally biased region" description="Acidic residues" evidence="4">
    <location>
        <begin position="312"/>
        <end position="335"/>
    </location>
</feature>